<dbReference type="Gene3D" id="3.30.1490.20">
    <property type="entry name" value="ATP-grasp fold, A domain"/>
    <property type="match status" value="1"/>
</dbReference>
<evidence type="ECO:0000256" key="7">
    <source>
        <dbReference type="ARBA" id="ARBA00022840"/>
    </source>
</evidence>
<dbReference type="NCBIfam" id="NF003573">
    <property type="entry name" value="PRK05246.1"/>
    <property type="match status" value="1"/>
</dbReference>
<dbReference type="FunFam" id="3.40.50.20:FF:000009">
    <property type="entry name" value="Glutathione synthetase"/>
    <property type="match status" value="1"/>
</dbReference>
<dbReference type="PATRIC" id="fig|1481663.11.peg.2308"/>
<comment type="similarity">
    <text evidence="11">Belongs to the prokaryotic GSH synthase family.</text>
</comment>
<evidence type="ECO:0000256" key="11">
    <source>
        <dbReference type="HAMAP-Rule" id="MF_00162"/>
    </source>
</evidence>
<dbReference type="GO" id="GO:0005737">
    <property type="term" value="C:cytoplasm"/>
    <property type="evidence" value="ECO:0007669"/>
    <property type="project" value="TreeGrafter"/>
</dbReference>
<evidence type="ECO:0000256" key="4">
    <source>
        <dbReference type="ARBA" id="ARBA00022684"/>
    </source>
</evidence>
<reference evidence="13 16" key="1">
    <citation type="submission" date="2014-04" db="EMBL/GenBank/DDBJ databases">
        <title>Vibrio metecus sp. nov., a close relative of Vibrio cholerae isolated from coastal brackish ponds and clinical specimens.</title>
        <authorList>
            <person name="Kirchberger P.C."/>
            <person name="Turnsek M."/>
            <person name="Hunt D.E."/>
            <person name="Haley B.J."/>
            <person name="Colwell R."/>
            <person name="Polz M.F."/>
            <person name="Tarr C.L."/>
            <person name="Boucher Y."/>
        </authorList>
    </citation>
    <scope>NUCLEOTIDE SEQUENCE [LARGE SCALE GENOMIC DNA]</scope>
    <source>
        <strain evidence="13">OP3H</strain>
        <strain evidence="16">PPCK-2014</strain>
    </source>
</reference>
<reference evidence="18" key="3">
    <citation type="submission" date="2017-07" db="EMBL/GenBank/DDBJ databases">
        <authorList>
            <person name="Boucher Y."/>
            <person name="Orata F.D."/>
        </authorList>
    </citation>
    <scope>NUCLEOTIDE SEQUENCE [LARGE SCALE GENOMIC DNA]</scope>
    <source>
        <strain evidence="18">OYP9E10</strain>
    </source>
</reference>
<dbReference type="Proteomes" id="UP000053724">
    <property type="component" value="Unassembled WGS sequence"/>
</dbReference>
<keyword evidence="9" id="KW-0464">Manganese</keyword>
<dbReference type="FunFam" id="3.30.1490.20:FF:000009">
    <property type="entry name" value="Glutathione synthetase"/>
    <property type="match status" value="1"/>
</dbReference>
<evidence type="ECO:0000256" key="5">
    <source>
        <dbReference type="ARBA" id="ARBA00022723"/>
    </source>
</evidence>
<evidence type="ECO:0000313" key="14">
    <source>
        <dbReference type="EMBL" id="KQA22691.1"/>
    </source>
</evidence>
<reference evidence="15" key="4">
    <citation type="submission" date="2017-07" db="EMBL/GenBank/DDBJ databases">
        <authorList>
            <person name="Sun Z.S."/>
            <person name="Albrecht U."/>
            <person name="Echele G."/>
            <person name="Lee C.C."/>
        </authorList>
    </citation>
    <scope>NUCLEOTIDE SEQUENCE [LARGE SCALE GENOMIC DNA]</scope>
    <source>
        <strain evidence="15">OYP9E10</strain>
    </source>
</reference>
<keyword evidence="4 11" id="KW-0317">Glutathione biosynthesis</keyword>
<evidence type="ECO:0000256" key="10">
    <source>
        <dbReference type="ARBA" id="ARBA00050650"/>
    </source>
</evidence>
<proteinExistence type="inferred from homology"/>
<name>A0A067BA82_VIBMT</name>
<evidence type="ECO:0000313" key="16">
    <source>
        <dbReference type="Proteomes" id="UP000027331"/>
    </source>
</evidence>
<dbReference type="FunFam" id="3.30.470.20:FF:000010">
    <property type="entry name" value="Glutathione synthetase"/>
    <property type="match status" value="1"/>
</dbReference>
<dbReference type="AlphaFoldDB" id="A0A067BA82"/>
<keyword evidence="3 11" id="KW-0436">Ligase</keyword>
<dbReference type="InterPro" id="IPR004215">
    <property type="entry name" value="GSHS_N"/>
</dbReference>
<dbReference type="Gene3D" id="3.40.50.20">
    <property type="match status" value="1"/>
</dbReference>
<dbReference type="Pfam" id="PF02955">
    <property type="entry name" value="GSH-S_ATP"/>
    <property type="match status" value="1"/>
</dbReference>
<evidence type="ECO:0000313" key="17">
    <source>
        <dbReference type="Proteomes" id="UP000053724"/>
    </source>
</evidence>
<keyword evidence="6 11" id="KW-0547">Nucleotide-binding</keyword>
<comment type="cofactor">
    <cofactor evidence="2">
        <name>Mg(2+)</name>
        <dbReference type="ChEBI" id="CHEBI:18420"/>
    </cofactor>
</comment>
<evidence type="ECO:0000256" key="8">
    <source>
        <dbReference type="ARBA" id="ARBA00022842"/>
    </source>
</evidence>
<evidence type="ECO:0000313" key="18">
    <source>
        <dbReference type="Proteomes" id="UP000216173"/>
    </source>
</evidence>
<evidence type="ECO:0000313" key="15">
    <source>
        <dbReference type="EMBL" id="PAR19478.1"/>
    </source>
</evidence>
<evidence type="ECO:0000256" key="9">
    <source>
        <dbReference type="ARBA" id="ARBA00023211"/>
    </source>
</evidence>
<accession>A0A067BA82</accession>
<dbReference type="EMBL" id="LCUF01000028">
    <property type="protein sequence ID" value="KQA22691.1"/>
    <property type="molecule type" value="Genomic_DNA"/>
</dbReference>
<comment type="catalytic activity">
    <reaction evidence="10 11">
        <text>gamma-L-glutamyl-L-cysteine + glycine + ATP = glutathione + ADP + phosphate + H(+)</text>
        <dbReference type="Rhea" id="RHEA:13557"/>
        <dbReference type="ChEBI" id="CHEBI:15378"/>
        <dbReference type="ChEBI" id="CHEBI:30616"/>
        <dbReference type="ChEBI" id="CHEBI:43474"/>
        <dbReference type="ChEBI" id="CHEBI:57305"/>
        <dbReference type="ChEBI" id="CHEBI:57925"/>
        <dbReference type="ChEBI" id="CHEBI:58173"/>
        <dbReference type="ChEBI" id="CHEBI:456216"/>
        <dbReference type="EC" id="6.3.2.3"/>
    </reaction>
</comment>
<keyword evidence="8" id="KW-0460">Magnesium</keyword>
<dbReference type="SUPFAM" id="SSF52440">
    <property type="entry name" value="PreATP-grasp domain"/>
    <property type="match status" value="1"/>
</dbReference>
<keyword evidence="5" id="KW-0479">Metal-binding</keyword>
<dbReference type="InterPro" id="IPR016185">
    <property type="entry name" value="PreATP-grasp_dom_sf"/>
</dbReference>
<dbReference type="HAMAP" id="MF_00162">
    <property type="entry name" value="GSH_S"/>
    <property type="match status" value="1"/>
</dbReference>
<dbReference type="InterPro" id="IPR011761">
    <property type="entry name" value="ATP-grasp"/>
</dbReference>
<keyword evidence="7 11" id="KW-0067">ATP-binding</keyword>
<dbReference type="EMBL" id="NMSH01000039">
    <property type="protein sequence ID" value="PAR19478.1"/>
    <property type="molecule type" value="Genomic_DNA"/>
</dbReference>
<dbReference type="GeneID" id="88784131"/>
<protein>
    <recommendedName>
        <fullName evidence="11">Glutathione synthetase</fullName>
        <ecNumber evidence="11">6.3.2.3</ecNumber>
    </recommendedName>
    <alternativeName>
        <fullName evidence="11">GSH synthetase</fullName>
        <shortName evidence="11">GSH-S</shortName>
        <shortName evidence="11">GSHase</shortName>
    </alternativeName>
    <alternativeName>
        <fullName evidence="11">Glutathione synthase</fullName>
    </alternativeName>
</protein>
<dbReference type="Gene3D" id="3.30.470.20">
    <property type="entry name" value="ATP-grasp fold, B domain"/>
    <property type="match status" value="1"/>
</dbReference>
<comment type="cofactor">
    <cofactor evidence="1">
        <name>Mn(2+)</name>
        <dbReference type="ChEBI" id="CHEBI:29035"/>
    </cofactor>
</comment>
<dbReference type="EMBL" id="JJMN01000018">
    <property type="protein sequence ID" value="KDO15254.1"/>
    <property type="molecule type" value="Genomic_DNA"/>
</dbReference>
<evidence type="ECO:0000259" key="12">
    <source>
        <dbReference type="PROSITE" id="PS50975"/>
    </source>
</evidence>
<evidence type="ECO:0000256" key="2">
    <source>
        <dbReference type="ARBA" id="ARBA00001946"/>
    </source>
</evidence>
<dbReference type="PANTHER" id="PTHR21621:SF4">
    <property type="entry name" value="GLUTATHIONE SYNTHETASE"/>
    <property type="match status" value="1"/>
</dbReference>
<organism evidence="14 17">
    <name type="scientific">Vibrio metoecus</name>
    <dbReference type="NCBI Taxonomy" id="1481663"/>
    <lineage>
        <taxon>Bacteria</taxon>
        <taxon>Pseudomonadati</taxon>
        <taxon>Pseudomonadota</taxon>
        <taxon>Gammaproteobacteria</taxon>
        <taxon>Vibrionales</taxon>
        <taxon>Vibrionaceae</taxon>
        <taxon>Vibrio</taxon>
    </lineage>
</organism>
<dbReference type="GO" id="GO:0005524">
    <property type="term" value="F:ATP binding"/>
    <property type="evidence" value="ECO:0007669"/>
    <property type="project" value="UniProtKB-UniRule"/>
</dbReference>
<dbReference type="InterPro" id="IPR013815">
    <property type="entry name" value="ATP_grasp_subdomain_1"/>
</dbReference>
<sequence>MIKLGIVMDPIASINIKKDSSFAMMLEAQRRGYEIHYMEMNDLHLEQGVALADTKVVELKEDPNGWYQFKSEQTIALSELDAILMRKDPPFDTEYIYATYILERAEDEGVLVVNKPQSLRDCNEKLFTAWFPELTPITMVTRKAEKIKAFREQHGDVILKPLDGMGGASIFRVKEGDPNLSVIIETLTNHGQNYCMAQTFVPDISNGDKRILVVDGEPMPYCLARIPAKGETRGNLAAGGRGEPRPLSETDKKIALAVAPTLKEKGLLFVGLDVIGDKLTEINVTSPTCIREIEAAYDISITGKLMDAIERRLKAGAM</sequence>
<comment type="pathway">
    <text evidence="11">Sulfur metabolism; glutathione biosynthesis; glutathione from L-cysteine and L-glutamate: step 2/2.</text>
</comment>
<dbReference type="Pfam" id="PF02951">
    <property type="entry name" value="GSH-S_N"/>
    <property type="match status" value="1"/>
</dbReference>
<dbReference type="RefSeq" id="WP_000593309.1">
    <property type="nucleotide sequence ID" value="NZ_ACZT01000012.1"/>
</dbReference>
<dbReference type="UniPathway" id="UPA00142">
    <property type="reaction ID" value="UER00210"/>
</dbReference>
<dbReference type="EC" id="6.3.2.3" evidence="11"/>
<dbReference type="GO" id="GO:0004363">
    <property type="term" value="F:glutathione synthase activity"/>
    <property type="evidence" value="ECO:0007669"/>
    <property type="project" value="UniProtKB-UniRule"/>
</dbReference>
<feature type="domain" description="ATP-grasp" evidence="12">
    <location>
        <begin position="124"/>
        <end position="310"/>
    </location>
</feature>
<reference evidence="14 17" key="2">
    <citation type="journal article" date="2015" name="Genome Biol. Evol.">
        <title>The Dynamics of Genetic Interactions between Vibrio metoecus and Vibrio cholerae, Two Close Relatives Co-Occurring in the Environment.</title>
        <authorList>
            <person name="Orata F.D."/>
            <person name="Kirchberger P.C."/>
            <person name="Meheust R."/>
            <person name="Barlow E.J."/>
            <person name="Tarr C.L."/>
            <person name="Boucher Y."/>
        </authorList>
    </citation>
    <scope>NUCLEOTIDE SEQUENCE [LARGE SCALE GENOMIC DNA]</scope>
    <source>
        <strain evidence="14 17">08-2459</strain>
    </source>
</reference>
<comment type="caution">
    <text evidence="14">The sequence shown here is derived from an EMBL/GenBank/DDBJ whole genome shotgun (WGS) entry which is preliminary data.</text>
</comment>
<evidence type="ECO:0000256" key="1">
    <source>
        <dbReference type="ARBA" id="ARBA00001936"/>
    </source>
</evidence>
<evidence type="ECO:0000256" key="6">
    <source>
        <dbReference type="ARBA" id="ARBA00022741"/>
    </source>
</evidence>
<dbReference type="NCBIfam" id="TIGR01380">
    <property type="entry name" value="glut_syn"/>
    <property type="match status" value="1"/>
</dbReference>
<gene>
    <name evidence="11" type="primary">gshB</name>
    <name evidence="14" type="ORF">AAY55_16020</name>
    <name evidence="15" type="ORF">CGU03_16540</name>
    <name evidence="13" type="ORF">DP83_03100</name>
</gene>
<evidence type="ECO:0000313" key="13">
    <source>
        <dbReference type="EMBL" id="KDO15254.1"/>
    </source>
</evidence>
<dbReference type="PROSITE" id="PS50975">
    <property type="entry name" value="ATP_GRASP"/>
    <property type="match status" value="1"/>
</dbReference>
<evidence type="ECO:0000256" key="3">
    <source>
        <dbReference type="ARBA" id="ARBA00022598"/>
    </source>
</evidence>
<dbReference type="Proteomes" id="UP000027331">
    <property type="component" value="Unassembled WGS sequence"/>
</dbReference>
<dbReference type="InterPro" id="IPR004218">
    <property type="entry name" value="GSHS_ATP-bd"/>
</dbReference>
<dbReference type="SUPFAM" id="SSF56059">
    <property type="entry name" value="Glutathione synthetase ATP-binding domain-like"/>
    <property type="match status" value="1"/>
</dbReference>
<dbReference type="InterPro" id="IPR006284">
    <property type="entry name" value="Glut_synth_pro"/>
</dbReference>
<dbReference type="Proteomes" id="UP000216173">
    <property type="component" value="Unassembled WGS sequence"/>
</dbReference>
<keyword evidence="16" id="KW-1185">Reference proteome</keyword>
<dbReference type="GO" id="GO:0046872">
    <property type="term" value="F:metal ion binding"/>
    <property type="evidence" value="ECO:0007669"/>
    <property type="project" value="UniProtKB-KW"/>
</dbReference>
<dbReference type="PANTHER" id="PTHR21621">
    <property type="entry name" value="RIBOSOMAL PROTEIN S6 MODIFICATION PROTEIN"/>
    <property type="match status" value="1"/>
</dbReference>